<dbReference type="InterPro" id="IPR008707">
    <property type="entry name" value="B-propeller_PilY1"/>
</dbReference>
<keyword evidence="2" id="KW-0106">Calcium</keyword>
<gene>
    <name evidence="5" type="ORF">EV671_102944</name>
</gene>
<evidence type="ECO:0000259" key="4">
    <source>
        <dbReference type="Pfam" id="PF05567"/>
    </source>
</evidence>
<evidence type="ECO:0000256" key="1">
    <source>
        <dbReference type="ARBA" id="ARBA00022723"/>
    </source>
</evidence>
<evidence type="ECO:0000313" key="5">
    <source>
        <dbReference type="EMBL" id="TCU90823.1"/>
    </source>
</evidence>
<keyword evidence="6" id="KW-1185">Reference proteome</keyword>
<evidence type="ECO:0000256" key="3">
    <source>
        <dbReference type="SAM" id="SignalP"/>
    </source>
</evidence>
<reference evidence="5 6" key="1">
    <citation type="submission" date="2019-03" db="EMBL/GenBank/DDBJ databases">
        <title>Genomic Encyclopedia of Type Strains, Phase IV (KMG-IV): sequencing the most valuable type-strain genomes for metagenomic binning, comparative biology and taxonomic classification.</title>
        <authorList>
            <person name="Goeker M."/>
        </authorList>
    </citation>
    <scope>NUCLEOTIDE SEQUENCE [LARGE SCALE GENOMIC DNA]</scope>
    <source>
        <strain evidence="5 6">DSM 654</strain>
    </source>
</reference>
<organism evidence="5 6">
    <name type="scientific">Roseateles saccharophilus</name>
    <name type="common">Pseudomonas saccharophila</name>
    <dbReference type="NCBI Taxonomy" id="304"/>
    <lineage>
        <taxon>Bacteria</taxon>
        <taxon>Pseudomonadati</taxon>
        <taxon>Pseudomonadota</taxon>
        <taxon>Betaproteobacteria</taxon>
        <taxon>Burkholderiales</taxon>
        <taxon>Sphaerotilaceae</taxon>
        <taxon>Roseateles</taxon>
    </lineage>
</organism>
<dbReference type="Proteomes" id="UP000295110">
    <property type="component" value="Unassembled WGS sequence"/>
</dbReference>
<feature type="signal peptide" evidence="3">
    <location>
        <begin position="1"/>
        <end position="22"/>
    </location>
</feature>
<protein>
    <submittedName>
        <fullName evidence="5">Type IV pilus assembly protein PilY1</fullName>
    </submittedName>
</protein>
<feature type="domain" description="PilY1 beta-propeller" evidence="4">
    <location>
        <begin position="764"/>
        <end position="1106"/>
    </location>
</feature>
<keyword evidence="1" id="KW-0479">Metal-binding</keyword>
<proteinExistence type="predicted"/>
<evidence type="ECO:0000313" key="6">
    <source>
        <dbReference type="Proteomes" id="UP000295110"/>
    </source>
</evidence>
<dbReference type="OrthoDB" id="7156875at2"/>
<name>A0A4R3UKG4_ROSSA</name>
<feature type="chain" id="PRO_5020959657" evidence="3">
    <location>
        <begin position="23"/>
        <end position="1281"/>
    </location>
</feature>
<evidence type="ECO:0000256" key="2">
    <source>
        <dbReference type="ARBA" id="ARBA00022837"/>
    </source>
</evidence>
<dbReference type="GO" id="GO:0046872">
    <property type="term" value="F:metal ion binding"/>
    <property type="evidence" value="ECO:0007669"/>
    <property type="project" value="UniProtKB-KW"/>
</dbReference>
<keyword evidence="3" id="KW-0732">Signal</keyword>
<comment type="caution">
    <text evidence="5">The sequence shown here is derived from an EMBL/GenBank/DDBJ whole genome shotgun (WGS) entry which is preliminary data.</text>
</comment>
<dbReference type="EMBL" id="SMBU01000029">
    <property type="protein sequence ID" value="TCU90823.1"/>
    <property type="molecule type" value="Genomic_DNA"/>
</dbReference>
<accession>A0A4R3UKG4</accession>
<dbReference type="Pfam" id="PF05567">
    <property type="entry name" value="T4P_PilY1"/>
    <property type="match status" value="1"/>
</dbReference>
<sequence length="1281" mass="135329">MKRDSRLLLLQAMVIAAGTLIAARATHAQVRLSDQPVFTSVSVPGNVALALSVEYPTAISVAHSNRTYSSANTYIGYFDPNKCYVYRYTDGTGIDNYFYPAGAATNRTCSGKWSGNYLNWASMQTIDPFRWALTGGYRVTDTTSLTVLEKAWGSNQGSTSNFPDSSVSGSTAVSGATPFGTAAGIATRIWSLGNKMRFMTSTSGVPSPNYTNTATPYNPGAAYSNGTLYEMFIRVKVCDPSPAAGGLESNCALYGGNSYKPTGLMQQYSDRIRFSAFGYLNDSNLQRDGGVMRARQKFIGPTMPVPGSSPVTNPKAEWDPATGIFIANPDPVDAAATTTATGVTVSNSGVTGYLNNFGELGSTHTYKTYDNVSEMYYAVQRYFRNLGNVSAWTSMSSATTAQKTTYVDNFPVITSWDDPIQYSCQRNFILGIGDVNTHADRNLPGATGASEPAKPIEVANDTTMNAVDWTNKVGVLQGMGSSLGTLQGINTPACCNNNGALMAGLAYWANTNDIRPDLPGIQNIQTYWLDVMEYQVFKPNNQFYLTAKYGGFNPPASFTPATATASQFANNAATKSWWSTTTDVMPDGSPRPDNFYTAGQASLMVSGLAKAFSSIATKLAAYSTSFSTSQPQVSTLGVSTYAAKYDSKYWVGDVIASQTSFDANSGAPTSTAQWNFGTTLMSQASGTGWDTGRNIVTYNPSTNAGIAFRTASLATSQVTALTPTYGSGNTAATLLNYIRGDRSNEVSSTASGSTHAYRDRTNLLGDIVNAKTVPVGSPAFPYSSAFNPGYDTFKSTYANRAPMVYAAANDGLLHAIDGSLTSTTLSGSSPGKELWAYVPNAVISGPTGYPSVDGLASLGNPNFVHHYLADATPTMADVDFGRTSGGTGTADWRTLLIGGLGKGGKALYAIDVTNPASVTSEGTAAQKVLWEFSDSALGFTYGQPIVTKTRKYGWVVIAGSGYNNADGKAYFFFINPRNGALLEKVAAPCSPACSSTNQSGMAHINAFVLNGADGYADAIYGGDLLGSIWRLDVTGGSGSSYPTPIRFAMLTASDGSAVPITTKPLPVVQPRTNLRFVTIGSGRMLDQSDISSTQSQRFFAILDGTNAAFSQDGSISGTTSSLPTGVTFPITVAQLAARTSLTTQTLLDLRSQLGWYVDLGVSAGGSGWRVLTDSTSFYGTVAFAATSPTSTDACSPDGQSRVYVLDLGSGYCALNTTDSNCYASNFTGIITDLRFISRNVNGVGKLSLVGGTSTGGMLNPQLKQSPGIGIKRLNVREIIVN</sequence>
<dbReference type="RefSeq" id="WP_132574948.1">
    <property type="nucleotide sequence ID" value="NZ_CBCSGL010000028.1"/>
</dbReference>